<sequence>MPGTASSQQPNSLVETGLETPEYGWTMFNGLAHPKSRGRLLLSGSDATDPILIESNSLSEPEDMAAALAAGELCRMLGNSDSFAPPVKGETAPGARDRSGMINFIQRSAVTYWHQSCTAKMGRDSMSVVDNKLKVYGIGGLRIADASVMRASQVFMCRR</sequence>
<proteinExistence type="inferred from homology"/>
<dbReference type="PANTHER" id="PTHR11552:SF147">
    <property type="entry name" value="CHOLINE DEHYDROGENASE, MITOCHONDRIAL"/>
    <property type="match status" value="1"/>
</dbReference>
<dbReference type="SUPFAM" id="SSF51905">
    <property type="entry name" value="FAD/NAD(P)-binding domain"/>
    <property type="match status" value="1"/>
</dbReference>
<dbReference type="InterPro" id="IPR007867">
    <property type="entry name" value="GMC_OxRtase_C"/>
</dbReference>
<dbReference type="GO" id="GO:0016614">
    <property type="term" value="F:oxidoreductase activity, acting on CH-OH group of donors"/>
    <property type="evidence" value="ECO:0007669"/>
    <property type="project" value="InterPro"/>
</dbReference>
<name>U4QAE4_9HYPH</name>
<evidence type="ECO:0000256" key="1">
    <source>
        <dbReference type="ARBA" id="ARBA00010790"/>
    </source>
</evidence>
<feature type="domain" description="Glucose-methanol-choline oxidoreductase C-terminal" evidence="2">
    <location>
        <begin position="34"/>
        <end position="150"/>
    </location>
</feature>
<dbReference type="GO" id="GO:0050660">
    <property type="term" value="F:flavin adenine dinucleotide binding"/>
    <property type="evidence" value="ECO:0007669"/>
    <property type="project" value="InterPro"/>
</dbReference>
<evidence type="ECO:0000259" key="2">
    <source>
        <dbReference type="Pfam" id="PF05199"/>
    </source>
</evidence>
<dbReference type="PATRIC" id="fig|424182.3.peg.3769"/>
<dbReference type="InterPro" id="IPR012132">
    <property type="entry name" value="GMC_OxRdtase"/>
</dbReference>
<dbReference type="InterPro" id="IPR036188">
    <property type="entry name" value="FAD/NAD-bd_sf"/>
</dbReference>
<dbReference type="KEGG" id="rir:BN877_II0910"/>
<organism evidence="3 4">
    <name type="scientific">Agrobacterium pusense</name>
    <dbReference type="NCBI Taxonomy" id="648995"/>
    <lineage>
        <taxon>Bacteria</taxon>
        <taxon>Pseudomonadati</taxon>
        <taxon>Pseudomonadota</taxon>
        <taxon>Alphaproteobacteria</taxon>
        <taxon>Hyphomicrobiales</taxon>
        <taxon>Rhizobiaceae</taxon>
        <taxon>Rhizobium/Agrobacterium group</taxon>
        <taxon>Agrobacterium</taxon>
    </lineage>
</organism>
<accession>U4QAE4</accession>
<dbReference type="Pfam" id="PF05199">
    <property type="entry name" value="GMC_oxred_C"/>
    <property type="match status" value="1"/>
</dbReference>
<protein>
    <submittedName>
        <fullName evidence="3">Choline dehydrogenase</fullName>
    </submittedName>
</protein>
<evidence type="ECO:0000313" key="3">
    <source>
        <dbReference type="EMBL" id="CDI10706.1"/>
    </source>
</evidence>
<dbReference type="SUPFAM" id="SSF54373">
    <property type="entry name" value="FAD-linked reductases, C-terminal domain"/>
    <property type="match status" value="1"/>
</dbReference>
<dbReference type="AlphaFoldDB" id="U4QAE4"/>
<dbReference type="Gene3D" id="3.30.560.10">
    <property type="entry name" value="Glucose Oxidase, domain 3"/>
    <property type="match status" value="1"/>
</dbReference>
<comment type="similarity">
    <text evidence="1">Belongs to the GMC oxidoreductase family.</text>
</comment>
<dbReference type="PANTHER" id="PTHR11552">
    <property type="entry name" value="GLUCOSE-METHANOL-CHOLINE GMC OXIDOREDUCTASE"/>
    <property type="match status" value="1"/>
</dbReference>
<dbReference type="Proteomes" id="UP000016944">
    <property type="component" value="Chromosome II"/>
</dbReference>
<evidence type="ECO:0000313" key="4">
    <source>
        <dbReference type="Proteomes" id="UP000016944"/>
    </source>
</evidence>
<gene>
    <name evidence="3" type="ORF">BN877_II0910</name>
</gene>
<dbReference type="HOGENOM" id="CLU_1659350_0_0_5"/>
<dbReference type="EMBL" id="HG518323">
    <property type="protein sequence ID" value="CDI10706.1"/>
    <property type="molecule type" value="Genomic_DNA"/>
</dbReference>
<reference evidence="3 4" key="1">
    <citation type="journal article" date="2013" name="Genome Announc.">
        <title>Complete Genome Sequence of the Sesbania Symbiont and Rice Growth-Promoting Endophyte Rhizobium sp. Strain IRBG74.</title>
        <authorList>
            <person name="Crook M.B."/>
            <person name="Mitra S."/>
            <person name="Ane J.M."/>
            <person name="Sadowsky M.J."/>
            <person name="Gyaneshwar P."/>
        </authorList>
    </citation>
    <scope>NUCLEOTIDE SEQUENCE [LARGE SCALE GENOMIC DNA]</scope>
    <source>
        <strain evidence="3 4">IRBG74</strain>
    </source>
</reference>